<keyword evidence="2" id="KW-1185">Reference proteome</keyword>
<accession>A0A150FU67</accession>
<dbReference type="AlphaFoldDB" id="A0A150FU67"/>
<dbReference type="EMBL" id="LSYV01000714">
    <property type="protein sequence ID" value="KXZ41151.1"/>
    <property type="molecule type" value="Genomic_DNA"/>
</dbReference>
<sequence length="158" mass="16499">MKAYVTICVWADSRINPPLRLLPMGLDSAAHAQPSGCCGNGCGAGGTGTIYFSALSQAALNASQTASRWVDSRNNPPLRILPVGLDRAAHAQPSGCGGNGCGAGGTGTVYFSALSQAAQAVWEGRCEVGSGWSQRARLEWLLEQWPVVQQHEGLSDTL</sequence>
<evidence type="ECO:0000313" key="1">
    <source>
        <dbReference type="EMBL" id="KXZ41151.1"/>
    </source>
</evidence>
<gene>
    <name evidence="1" type="ORF">GPECTOR_718g871</name>
</gene>
<name>A0A150FU67_GONPE</name>
<protein>
    <submittedName>
        <fullName evidence="1">Uncharacterized protein</fullName>
    </submittedName>
</protein>
<dbReference type="Proteomes" id="UP000075714">
    <property type="component" value="Unassembled WGS sequence"/>
</dbReference>
<comment type="caution">
    <text evidence="1">The sequence shown here is derived from an EMBL/GenBank/DDBJ whole genome shotgun (WGS) entry which is preliminary data.</text>
</comment>
<proteinExistence type="predicted"/>
<organism evidence="1 2">
    <name type="scientific">Gonium pectorale</name>
    <name type="common">Green alga</name>
    <dbReference type="NCBI Taxonomy" id="33097"/>
    <lineage>
        <taxon>Eukaryota</taxon>
        <taxon>Viridiplantae</taxon>
        <taxon>Chlorophyta</taxon>
        <taxon>core chlorophytes</taxon>
        <taxon>Chlorophyceae</taxon>
        <taxon>CS clade</taxon>
        <taxon>Chlamydomonadales</taxon>
        <taxon>Volvocaceae</taxon>
        <taxon>Gonium</taxon>
    </lineage>
</organism>
<evidence type="ECO:0000313" key="2">
    <source>
        <dbReference type="Proteomes" id="UP000075714"/>
    </source>
</evidence>
<reference evidence="2" key="1">
    <citation type="journal article" date="2016" name="Nat. Commun.">
        <title>The Gonium pectorale genome demonstrates co-option of cell cycle regulation during the evolution of multicellularity.</title>
        <authorList>
            <person name="Hanschen E.R."/>
            <person name="Marriage T.N."/>
            <person name="Ferris P.J."/>
            <person name="Hamaji T."/>
            <person name="Toyoda A."/>
            <person name="Fujiyama A."/>
            <person name="Neme R."/>
            <person name="Noguchi H."/>
            <person name="Minakuchi Y."/>
            <person name="Suzuki M."/>
            <person name="Kawai-Toyooka H."/>
            <person name="Smith D.R."/>
            <person name="Sparks H."/>
            <person name="Anderson J."/>
            <person name="Bakaric R."/>
            <person name="Luria V."/>
            <person name="Karger A."/>
            <person name="Kirschner M.W."/>
            <person name="Durand P.M."/>
            <person name="Michod R.E."/>
            <person name="Nozaki H."/>
            <person name="Olson B.J."/>
        </authorList>
    </citation>
    <scope>NUCLEOTIDE SEQUENCE [LARGE SCALE GENOMIC DNA]</scope>
    <source>
        <strain evidence="2">NIES-2863</strain>
    </source>
</reference>